<feature type="chain" id="PRO_5042889852" evidence="2">
    <location>
        <begin position="19"/>
        <end position="371"/>
    </location>
</feature>
<evidence type="ECO:0000256" key="1">
    <source>
        <dbReference type="SAM" id="Phobius"/>
    </source>
</evidence>
<accession>A0AAN9YXQ1</accession>
<protein>
    <submittedName>
        <fullName evidence="3">Uncharacterized protein</fullName>
    </submittedName>
</protein>
<keyword evidence="4" id="KW-1185">Reference proteome</keyword>
<keyword evidence="1" id="KW-0812">Transmembrane</keyword>
<dbReference type="EMBL" id="JAZDUA010000582">
    <property type="protein sequence ID" value="KAK7790840.1"/>
    <property type="molecule type" value="Genomic_DNA"/>
</dbReference>
<gene>
    <name evidence="3" type="ORF">R5R35_011225</name>
</gene>
<proteinExistence type="predicted"/>
<sequence>MNCFTLLTLVLLAGAAGADLTRNLGELRKCCGAYEMLSADGESCVSADWPRNFSIEIQNIGDEIDVVVPPLDSEWVRRWLPPGPAMNVSIVYIGINDMFASNAVTSVNSTSFFNPVVHRDEELSRSSAAFLPDTPYVARPKPGGGYRNASYCIDAAPPPLGPFAMKFTTECNEEECARKCCWDDQVMQDDNGHWKCGKQVGPDSWQPHKSSLAAFDSEFPYDWDFDLCESPRLLPLEEQYAYWFRHFHFSTSEACIDFFRSGNASLKEGLFHCEYQRIAKGVYRLVRPLCVLSALLLTASLLTVASNKTMRRNAHGRCLATHAACLLAFNVGQIWYYLAVSDRLDEEDKQRMPPDLEIVCKSIGEYIHIFY</sequence>
<feature type="transmembrane region" description="Helical" evidence="1">
    <location>
        <begin position="285"/>
        <end position="306"/>
    </location>
</feature>
<keyword evidence="2" id="KW-0732">Signal</keyword>
<keyword evidence="1" id="KW-0472">Membrane</keyword>
<keyword evidence="1" id="KW-1133">Transmembrane helix</keyword>
<dbReference type="AlphaFoldDB" id="A0AAN9YXQ1"/>
<reference evidence="3 4" key="1">
    <citation type="submission" date="2024-03" db="EMBL/GenBank/DDBJ databases">
        <title>The genome assembly and annotation of the cricket Gryllus longicercus Weissman &amp; Gray.</title>
        <authorList>
            <person name="Szrajer S."/>
            <person name="Gray D."/>
            <person name="Ylla G."/>
        </authorList>
    </citation>
    <scope>NUCLEOTIDE SEQUENCE [LARGE SCALE GENOMIC DNA]</scope>
    <source>
        <strain evidence="3">DAG 2021-001</strain>
        <tissue evidence="3">Whole body minus gut</tissue>
    </source>
</reference>
<organism evidence="3 4">
    <name type="scientific">Gryllus longicercus</name>
    <dbReference type="NCBI Taxonomy" id="2509291"/>
    <lineage>
        <taxon>Eukaryota</taxon>
        <taxon>Metazoa</taxon>
        <taxon>Ecdysozoa</taxon>
        <taxon>Arthropoda</taxon>
        <taxon>Hexapoda</taxon>
        <taxon>Insecta</taxon>
        <taxon>Pterygota</taxon>
        <taxon>Neoptera</taxon>
        <taxon>Polyneoptera</taxon>
        <taxon>Orthoptera</taxon>
        <taxon>Ensifera</taxon>
        <taxon>Gryllidea</taxon>
        <taxon>Grylloidea</taxon>
        <taxon>Gryllidae</taxon>
        <taxon>Gryllinae</taxon>
        <taxon>Gryllus</taxon>
    </lineage>
</organism>
<evidence type="ECO:0000313" key="4">
    <source>
        <dbReference type="Proteomes" id="UP001378592"/>
    </source>
</evidence>
<comment type="caution">
    <text evidence="3">The sequence shown here is derived from an EMBL/GenBank/DDBJ whole genome shotgun (WGS) entry which is preliminary data.</text>
</comment>
<evidence type="ECO:0000256" key="2">
    <source>
        <dbReference type="SAM" id="SignalP"/>
    </source>
</evidence>
<evidence type="ECO:0000313" key="3">
    <source>
        <dbReference type="EMBL" id="KAK7790840.1"/>
    </source>
</evidence>
<feature type="signal peptide" evidence="2">
    <location>
        <begin position="1"/>
        <end position="18"/>
    </location>
</feature>
<feature type="transmembrane region" description="Helical" evidence="1">
    <location>
        <begin position="318"/>
        <end position="338"/>
    </location>
</feature>
<name>A0AAN9YXQ1_9ORTH</name>
<dbReference type="Proteomes" id="UP001378592">
    <property type="component" value="Unassembled WGS sequence"/>
</dbReference>